<organism evidence="1 2">
    <name type="scientific">Pyrenophora teres f. teres</name>
    <dbReference type="NCBI Taxonomy" id="97479"/>
    <lineage>
        <taxon>Eukaryota</taxon>
        <taxon>Fungi</taxon>
        <taxon>Dikarya</taxon>
        <taxon>Ascomycota</taxon>
        <taxon>Pezizomycotina</taxon>
        <taxon>Dothideomycetes</taxon>
        <taxon>Pleosporomycetidae</taxon>
        <taxon>Pleosporales</taxon>
        <taxon>Pleosporineae</taxon>
        <taxon>Pleosporaceae</taxon>
        <taxon>Pyrenophora</taxon>
    </lineage>
</organism>
<gene>
    <name evidence="1" type="ORF">PTTW11_07700</name>
</gene>
<name>A0A6S6W6A5_9PLEO</name>
<protein>
    <submittedName>
        <fullName evidence="1">Uncharacterized protein</fullName>
    </submittedName>
</protein>
<dbReference type="EMBL" id="HG992983">
    <property type="protein sequence ID" value="CAE7193159.1"/>
    <property type="molecule type" value="Genomic_DNA"/>
</dbReference>
<proteinExistence type="predicted"/>
<dbReference type="Proteomes" id="UP000472372">
    <property type="component" value="Chromosome 7"/>
</dbReference>
<evidence type="ECO:0000313" key="1">
    <source>
        <dbReference type="EMBL" id="CAE7193159.1"/>
    </source>
</evidence>
<evidence type="ECO:0000313" key="2">
    <source>
        <dbReference type="Proteomes" id="UP000472372"/>
    </source>
</evidence>
<sequence length="85" mass="9741">MELHLFSHAFENRRLDTETMTAYFPIVKVDAEEDGSRPPFLTHTLGWMLDDVGLGCGLFRLLVDAACYWGSPETWLGFNEEKDDD</sequence>
<accession>A0A6S6W6A5</accession>
<reference evidence="1" key="1">
    <citation type="submission" date="2021-02" db="EMBL/GenBank/DDBJ databases">
        <authorList>
            <person name="Syme A R."/>
            <person name="Syme A R."/>
            <person name="Moolhuijzen P."/>
        </authorList>
    </citation>
    <scope>NUCLEOTIDE SEQUENCE</scope>
    <source>
        <strain evidence="1">W1-1</strain>
    </source>
</reference>
<dbReference type="AlphaFoldDB" id="A0A6S6W6A5"/>